<dbReference type="GO" id="GO:0032259">
    <property type="term" value="P:methylation"/>
    <property type="evidence" value="ECO:0007669"/>
    <property type="project" value="UniProtKB-KW"/>
</dbReference>
<dbReference type="Gene3D" id="3.40.1280.10">
    <property type="match status" value="1"/>
</dbReference>
<dbReference type="GO" id="GO:0005829">
    <property type="term" value="C:cytosol"/>
    <property type="evidence" value="ECO:0007669"/>
    <property type="project" value="TreeGrafter"/>
</dbReference>
<dbReference type="InterPro" id="IPR029064">
    <property type="entry name" value="Ribosomal_eL30-like_sf"/>
</dbReference>
<feature type="compositionally biased region" description="Basic residues" evidence="3">
    <location>
        <begin position="1"/>
        <end position="12"/>
    </location>
</feature>
<dbReference type="Pfam" id="PF08032">
    <property type="entry name" value="SpoU_sub_bind"/>
    <property type="match status" value="1"/>
</dbReference>
<dbReference type="InterPro" id="IPR004441">
    <property type="entry name" value="rRNA_MeTrfase_TrmH"/>
</dbReference>
<dbReference type="AlphaFoldDB" id="A0A4P2VSY1"/>
<dbReference type="PANTHER" id="PTHR46429:SF2">
    <property type="entry name" value="TRNA_RRNA METHYLTRANSFERASE"/>
    <property type="match status" value="1"/>
</dbReference>
<evidence type="ECO:0000256" key="3">
    <source>
        <dbReference type="SAM" id="MobiDB-lite"/>
    </source>
</evidence>
<dbReference type="InterPro" id="IPR029026">
    <property type="entry name" value="tRNA_m1G_MTases_N"/>
</dbReference>
<dbReference type="InterPro" id="IPR029028">
    <property type="entry name" value="Alpha/beta_knot_MTases"/>
</dbReference>
<accession>A0A4P2VSY1</accession>
<keyword evidence="6" id="KW-1185">Reference proteome</keyword>
<dbReference type="InterPro" id="IPR001537">
    <property type="entry name" value="SpoU_MeTrfase"/>
</dbReference>
<dbReference type="NCBIfam" id="NF008117">
    <property type="entry name" value="PRK10864.1"/>
    <property type="match status" value="1"/>
</dbReference>
<dbReference type="Proteomes" id="UP000291236">
    <property type="component" value="Chromosome"/>
</dbReference>
<protein>
    <submittedName>
        <fullName evidence="5">tRNA/rRNA methyltransferase</fullName>
    </submittedName>
</protein>
<dbReference type="KEGG" id="sbf:JCM31447_08660"/>
<dbReference type="EMBL" id="AP019368">
    <property type="protein sequence ID" value="BBH52425.1"/>
    <property type="molecule type" value="Genomic_DNA"/>
</dbReference>
<dbReference type="SUPFAM" id="SSF55315">
    <property type="entry name" value="L30e-like"/>
    <property type="match status" value="1"/>
</dbReference>
<dbReference type="InterPro" id="IPR013123">
    <property type="entry name" value="SpoU_subst-bd"/>
</dbReference>
<dbReference type="CDD" id="cd18095">
    <property type="entry name" value="SpoU-like_rRNA-MTase"/>
    <property type="match status" value="1"/>
</dbReference>
<proteinExistence type="predicted"/>
<dbReference type="PANTHER" id="PTHR46429">
    <property type="entry name" value="23S RRNA (GUANOSINE-2'-O-)-METHYLTRANSFERASE RLMB"/>
    <property type="match status" value="1"/>
</dbReference>
<reference evidence="5 6" key="1">
    <citation type="submission" date="2018-12" db="EMBL/GenBank/DDBJ databases">
        <title>Rubrispira sanarue gen. nov., sp., nov., a member of the order Silvanigrellales, isolated from a brackish lake in Hamamatsu Japan.</title>
        <authorList>
            <person name="Maejima Y."/>
            <person name="Iino T."/>
            <person name="Muraguchi Y."/>
            <person name="Fukuda K."/>
            <person name="Nojiri H."/>
            <person name="Ohkuma M."/>
            <person name="Moriuchi R."/>
            <person name="Dohra H."/>
            <person name="Kimbara K."/>
            <person name="Shintani M."/>
        </authorList>
    </citation>
    <scope>NUCLEOTIDE SEQUENCE [LARGE SCALE GENOMIC DNA]</scope>
    <source>
        <strain evidence="5 6">RF1110005</strain>
    </source>
</reference>
<dbReference type="Pfam" id="PF00588">
    <property type="entry name" value="SpoU_methylase"/>
    <property type="match status" value="1"/>
</dbReference>
<dbReference type="SUPFAM" id="SSF75217">
    <property type="entry name" value="alpha/beta knot"/>
    <property type="match status" value="1"/>
</dbReference>
<gene>
    <name evidence="5" type="ORF">JCM31447_08660</name>
</gene>
<evidence type="ECO:0000256" key="1">
    <source>
        <dbReference type="ARBA" id="ARBA00022603"/>
    </source>
</evidence>
<dbReference type="RefSeq" id="WP_172603767.1">
    <property type="nucleotide sequence ID" value="NZ_AP019368.1"/>
</dbReference>
<dbReference type="Gene3D" id="3.30.1330.30">
    <property type="match status" value="1"/>
</dbReference>
<keyword evidence="2 5" id="KW-0808">Transferase</keyword>
<feature type="compositionally biased region" description="Basic and acidic residues" evidence="3">
    <location>
        <begin position="13"/>
        <end position="82"/>
    </location>
</feature>
<dbReference type="GO" id="GO:0006396">
    <property type="term" value="P:RNA processing"/>
    <property type="evidence" value="ECO:0007669"/>
    <property type="project" value="InterPro"/>
</dbReference>
<sequence>MGIKKQDKKHTQKKEYSKDSFKPKAEKKEYSKDSFKPKTEKKEYSKDSFTPREEKRSYSTEEGENKFDGEFKKKERHGENRQVPKPRRHVEMKICGIHACHMVFKKRPQDIIRAYVTESQLKEFTKVLKYCADKKLAYRVVTDDELERISESSHHEGVCFLVRKIPTVTLEDFLAEHEKSNQPACVVALENVQNPHNLGAIMRVCASFGVKAILLSQAEAAMSGAAYRTSEGGAEWIKVISTDSFEKSVQAFRKSNFKVMSTTSHTGKSLFEVEIPRKLLVLFGSEGDGLSQQLLKVGDNLVRIPSTGNVESLNVACASSIILAEFWRNNMK</sequence>
<feature type="domain" description="RNA 2-O ribose methyltransferase substrate binding" evidence="4">
    <location>
        <begin position="93"/>
        <end position="168"/>
    </location>
</feature>
<organism evidence="5 6">
    <name type="scientific">Fluviispira sanaruensis</name>
    <dbReference type="NCBI Taxonomy" id="2493639"/>
    <lineage>
        <taxon>Bacteria</taxon>
        <taxon>Pseudomonadati</taxon>
        <taxon>Bdellovibrionota</taxon>
        <taxon>Oligoflexia</taxon>
        <taxon>Silvanigrellales</taxon>
        <taxon>Silvanigrellaceae</taxon>
        <taxon>Fluviispira</taxon>
    </lineage>
</organism>
<feature type="region of interest" description="Disordered" evidence="3">
    <location>
        <begin position="1"/>
        <end position="87"/>
    </location>
</feature>
<dbReference type="GO" id="GO:0003723">
    <property type="term" value="F:RNA binding"/>
    <property type="evidence" value="ECO:0007669"/>
    <property type="project" value="InterPro"/>
</dbReference>
<name>A0A4P2VSY1_FLUSA</name>
<evidence type="ECO:0000313" key="6">
    <source>
        <dbReference type="Proteomes" id="UP000291236"/>
    </source>
</evidence>
<evidence type="ECO:0000259" key="4">
    <source>
        <dbReference type="SMART" id="SM00967"/>
    </source>
</evidence>
<dbReference type="SMART" id="SM00967">
    <property type="entry name" value="SpoU_sub_bind"/>
    <property type="match status" value="1"/>
</dbReference>
<dbReference type="GO" id="GO:0008173">
    <property type="term" value="F:RNA methyltransferase activity"/>
    <property type="evidence" value="ECO:0007669"/>
    <property type="project" value="InterPro"/>
</dbReference>
<evidence type="ECO:0000256" key="2">
    <source>
        <dbReference type="ARBA" id="ARBA00022679"/>
    </source>
</evidence>
<keyword evidence="1 5" id="KW-0489">Methyltransferase</keyword>
<evidence type="ECO:0000313" key="5">
    <source>
        <dbReference type="EMBL" id="BBH52425.1"/>
    </source>
</evidence>